<dbReference type="Pfam" id="PF07554">
    <property type="entry name" value="FIVAR"/>
    <property type="match status" value="7"/>
</dbReference>
<dbReference type="InterPro" id="IPR009063">
    <property type="entry name" value="Ig/albumin-bd_sf"/>
</dbReference>
<evidence type="ECO:0000313" key="5">
    <source>
        <dbReference type="Proteomes" id="UP001211044"/>
    </source>
</evidence>
<protein>
    <submittedName>
        <fullName evidence="4">FIVAR domain-containing protein</fullName>
    </submittedName>
</protein>
<dbReference type="RefSeq" id="WP_004807925.1">
    <property type="nucleotide sequence ID" value="NZ_CP116394.1"/>
</dbReference>
<feature type="transmembrane region" description="Helical" evidence="3">
    <location>
        <begin position="1035"/>
        <end position="1054"/>
    </location>
</feature>
<dbReference type="EMBL" id="CP116394">
    <property type="protein sequence ID" value="WCE46015.1"/>
    <property type="molecule type" value="Genomic_DNA"/>
</dbReference>
<dbReference type="Gene3D" id="1.20.1270.90">
    <property type="entry name" value="AF1782-like"/>
    <property type="match status" value="1"/>
</dbReference>
<keyword evidence="1" id="KW-0175">Coiled coil</keyword>
<evidence type="ECO:0000256" key="1">
    <source>
        <dbReference type="SAM" id="Coils"/>
    </source>
</evidence>
<keyword evidence="3" id="KW-1133">Transmembrane helix</keyword>
<dbReference type="Gene3D" id="1.20.1270.70">
    <property type="entry name" value="Designed single chain three-helix bundle"/>
    <property type="match status" value="3"/>
</dbReference>
<dbReference type="Gene3D" id="1.20.5.420">
    <property type="entry name" value="Immunoglobulin FC, subunit C"/>
    <property type="match status" value="2"/>
</dbReference>
<name>A0AB38XP09_9ACTO</name>
<dbReference type="KEGG" id="wne:PIG85_10280"/>
<proteinExistence type="predicted"/>
<keyword evidence="3" id="KW-0472">Membrane</keyword>
<evidence type="ECO:0000256" key="2">
    <source>
        <dbReference type="SAM" id="MobiDB-lite"/>
    </source>
</evidence>
<gene>
    <name evidence="4" type="ORF">PIG85_10280</name>
</gene>
<dbReference type="SUPFAM" id="SSF46997">
    <property type="entry name" value="Bacterial immunoglobulin/albumin-binding domains"/>
    <property type="match status" value="1"/>
</dbReference>
<sequence>MDEQATGKNPYLIALGRAWDAYGRDTKAEQIDGTGFVKPFYGIERSFKAYSPNFGSQVVVKFATGSLAQTSRAAGYTVRVLATKDGAEEKVYSASFNPQENAKTDDYKVKAIGGGSGQPIFFDTPADKAEIDNGTAIEYTHGGKKMWAKQFGLTPAPDLNGVRSGDTGLFTSKPITLKKGVTDYKVQITPDFDQNNGVAENFKDHHLQSLQRNPRHFVTPLFSDFNIDQKTDLTAKELLRAQVEALKAKRAEYIADKSTPSIAKLDAAIELAEKALGPKDAKPAAEGTKPAAEIIKPAAEYKALGKSIDTAKKQLIDIKEALAAVNAEKEKKTAEIDKATGALDADKAEAKKAAEAAAEKAIAAIKNVAEKESLPKTTEDGVNAIKAITVSNKDALTAKVADDAAFRQTPSYVNADEHNFLNSDGTPNTDKNKKAPEHVAAYQKALEEAQKVLDNPTATQAQVDKALADLNKTRKDIEDNYATDLEPLKTSVNTNGGVDHSEPIYVNATPEEQQAYDKAKQAADDLLKDPKATQTQVNNAKKALDDTKAALDKHPTDKTKLSAQFNASVDSNPDSPSVFYKNAKDPAYQPPEGVDKEAAKGYADAYDKALDAAKKALAAPKASQQQVDAALEALKAAEDNLHKLSSDPTDLVRAHEETLSADQLPAFKNLQEKAKKEGADSQAAKDLAAYKDALDKASNLLLQFAGPTNQHPAQKDIEAAKAALKAARDLIDPYATDTRALQNAANQEASVKASPAYANAKAAAYLGKDGKPDAEKNKQAKNAKDAYDKALEKALEVLGNPKATQAEVDAATDALKDAEDALAPFATDASKLAAQVAGATSFEESAQFVNALAAKDGEKENADVAAYKNALRDAKATLANPKATQVEVDKALAALKAAEDKIVKNYPTDPSKLQREADKAAELQKGHDFAAALKNASTKDSAKAYQDALAAAKTVLANKNATQADVDRALNALKAAGAALKKAEENPGADQGAATASTEGSHQAGTTADTAAPKAQHVVRTIKTNATELPATGSAAAMLLIISCALIGAGALAIRRQKGN</sequence>
<evidence type="ECO:0000313" key="4">
    <source>
        <dbReference type="EMBL" id="WCE46015.1"/>
    </source>
</evidence>
<reference evidence="4" key="1">
    <citation type="submission" date="2023-01" db="EMBL/GenBank/DDBJ databases">
        <title>Comparative Genomic Analysis of the Clinically-Derived Winkia Strain NY0527 Provides Evidence into the Taxonomic Reassignment of Winkia neuii and Characterizes Their Virulence Traits.</title>
        <authorList>
            <person name="Cai X."/>
            <person name="Peng Y."/>
            <person name="Li M."/>
            <person name="Qiu Y."/>
            <person name="Wang Y."/>
            <person name="Xu L."/>
            <person name="Hou Q."/>
        </authorList>
    </citation>
    <scope>NUCLEOTIDE SEQUENCE</scope>
    <source>
        <strain evidence="4">NY0527</strain>
    </source>
</reference>
<evidence type="ECO:0000256" key="3">
    <source>
        <dbReference type="SAM" id="Phobius"/>
    </source>
</evidence>
<keyword evidence="3" id="KW-0812">Transmembrane</keyword>
<accession>A0AB38XP09</accession>
<dbReference type="AlphaFoldDB" id="A0AB38XP09"/>
<feature type="compositionally biased region" description="Polar residues" evidence="2">
    <location>
        <begin position="994"/>
        <end position="1009"/>
    </location>
</feature>
<feature type="coiled-coil region" evidence="1">
    <location>
        <begin position="308"/>
        <end position="371"/>
    </location>
</feature>
<organism evidence="4 5">
    <name type="scientific">Winkia neuii subsp. anitrata</name>
    <dbReference type="NCBI Taxonomy" id="29318"/>
    <lineage>
        <taxon>Bacteria</taxon>
        <taxon>Bacillati</taxon>
        <taxon>Actinomycetota</taxon>
        <taxon>Actinomycetes</taxon>
        <taxon>Actinomycetales</taxon>
        <taxon>Actinomycetaceae</taxon>
        <taxon>Winkia</taxon>
    </lineage>
</organism>
<feature type="region of interest" description="Disordered" evidence="2">
    <location>
        <begin position="982"/>
        <end position="1015"/>
    </location>
</feature>
<dbReference type="Proteomes" id="UP001211044">
    <property type="component" value="Chromosome"/>
</dbReference>